<reference evidence="2 3" key="1">
    <citation type="submission" date="2020-08" db="EMBL/GenBank/DDBJ databases">
        <title>Genomic Encyclopedia of Type Strains, Phase IV (KMG-IV): sequencing the most valuable type-strain genomes for metagenomic binning, comparative biology and taxonomic classification.</title>
        <authorList>
            <person name="Goeker M."/>
        </authorList>
    </citation>
    <scope>NUCLEOTIDE SEQUENCE [LARGE SCALE GENOMIC DNA]</scope>
    <source>
        <strain evidence="2 3">DSM 25481</strain>
    </source>
</reference>
<evidence type="ECO:0000313" key="2">
    <source>
        <dbReference type="EMBL" id="MBB3974112.1"/>
    </source>
</evidence>
<dbReference type="Proteomes" id="UP000528964">
    <property type="component" value="Unassembled WGS sequence"/>
</dbReference>
<dbReference type="EMBL" id="JACIDR010000004">
    <property type="protein sequence ID" value="MBB3974112.1"/>
    <property type="molecule type" value="Genomic_DNA"/>
</dbReference>
<sequence>MGQSTTPFFLSENERAFAEERPDAFRIARLYDFARQPRAFELTPPLESCVMLRAATWRAEF</sequence>
<dbReference type="InterPro" id="IPR024975">
    <property type="entry name" value="NOV_C"/>
</dbReference>
<evidence type="ECO:0000259" key="1">
    <source>
        <dbReference type="Pfam" id="PF13020"/>
    </source>
</evidence>
<proteinExistence type="predicted"/>
<comment type="caution">
    <text evidence="2">The sequence shown here is derived from an EMBL/GenBank/DDBJ whole genome shotgun (WGS) entry which is preliminary data.</text>
</comment>
<organism evidence="2 3">
    <name type="scientific">Hansschlegelia beijingensis</name>
    <dbReference type="NCBI Taxonomy" id="1133344"/>
    <lineage>
        <taxon>Bacteria</taxon>
        <taxon>Pseudomonadati</taxon>
        <taxon>Pseudomonadota</taxon>
        <taxon>Alphaproteobacteria</taxon>
        <taxon>Hyphomicrobiales</taxon>
        <taxon>Methylopilaceae</taxon>
        <taxon>Hansschlegelia</taxon>
    </lineage>
</organism>
<dbReference type="Pfam" id="PF13020">
    <property type="entry name" value="NOV_C"/>
    <property type="match status" value="1"/>
</dbReference>
<feature type="domain" description="Protein NO VEIN C-terminal" evidence="1">
    <location>
        <begin position="4"/>
        <end position="40"/>
    </location>
</feature>
<gene>
    <name evidence="2" type="ORF">GGR24_002789</name>
</gene>
<evidence type="ECO:0000313" key="3">
    <source>
        <dbReference type="Proteomes" id="UP000528964"/>
    </source>
</evidence>
<keyword evidence="3" id="KW-1185">Reference proteome</keyword>
<protein>
    <recommendedName>
        <fullName evidence="1">Protein NO VEIN C-terminal domain-containing protein</fullName>
    </recommendedName>
</protein>
<dbReference type="AlphaFoldDB" id="A0A7W6D4R5"/>
<accession>A0A7W6D4R5</accession>
<name>A0A7W6D4R5_9HYPH</name>